<evidence type="ECO:0000256" key="1">
    <source>
        <dbReference type="SAM" id="Phobius"/>
    </source>
</evidence>
<keyword evidence="1" id="KW-0812">Transmembrane</keyword>
<keyword evidence="1" id="KW-0472">Membrane</keyword>
<reference evidence="2 3" key="1">
    <citation type="submission" date="2022-11" db="EMBL/GenBank/DDBJ databases">
        <title>Deinococcus ZS9-10, Low Temperature and Draught-tolerating, UV-resistant Bacteria from Continental Antarctica.</title>
        <authorList>
            <person name="Cheng L."/>
        </authorList>
    </citation>
    <scope>NUCLEOTIDE SEQUENCE [LARGE SCALE GENOMIC DNA]</scope>
    <source>
        <strain evidence="2 3">ZS9-10</strain>
    </source>
</reference>
<accession>A0ABU4DQM2</accession>
<proteinExistence type="predicted"/>
<keyword evidence="1" id="KW-1133">Transmembrane helix</keyword>
<feature type="transmembrane region" description="Helical" evidence="1">
    <location>
        <begin position="78"/>
        <end position="96"/>
    </location>
</feature>
<gene>
    <name evidence="2" type="ORF">ORD21_09050</name>
</gene>
<dbReference type="EMBL" id="JAPMIV010000013">
    <property type="protein sequence ID" value="MDV6374732.1"/>
    <property type="molecule type" value="Genomic_DNA"/>
</dbReference>
<protein>
    <recommendedName>
        <fullName evidence="4">DUF1772 domain-containing protein</fullName>
    </recommendedName>
</protein>
<sequence length="97" mass="10351">MSVSVLIIQSAAFKTASLGAMQSAGLTFFGCLTFLALLTAGWTSMQNPDKMSGNHRKMNWTEQGWNSLSENLKLHARINGRVAVCAAVGLLLLAALP</sequence>
<evidence type="ECO:0008006" key="4">
    <source>
        <dbReference type="Google" id="ProtNLM"/>
    </source>
</evidence>
<comment type="caution">
    <text evidence="2">The sequence shown here is derived from an EMBL/GenBank/DDBJ whole genome shotgun (WGS) entry which is preliminary data.</text>
</comment>
<keyword evidence="3" id="KW-1185">Reference proteome</keyword>
<evidence type="ECO:0000313" key="2">
    <source>
        <dbReference type="EMBL" id="MDV6374732.1"/>
    </source>
</evidence>
<feature type="transmembrane region" description="Helical" evidence="1">
    <location>
        <begin position="20"/>
        <end position="42"/>
    </location>
</feature>
<organism evidence="2 3">
    <name type="scientific">Deinococcus arenicola</name>
    <dbReference type="NCBI Taxonomy" id="2994950"/>
    <lineage>
        <taxon>Bacteria</taxon>
        <taxon>Thermotogati</taxon>
        <taxon>Deinococcota</taxon>
        <taxon>Deinococci</taxon>
        <taxon>Deinococcales</taxon>
        <taxon>Deinococcaceae</taxon>
        <taxon>Deinococcus</taxon>
    </lineage>
</organism>
<name>A0ABU4DQM2_9DEIO</name>
<evidence type="ECO:0000313" key="3">
    <source>
        <dbReference type="Proteomes" id="UP001276150"/>
    </source>
</evidence>
<dbReference type="Proteomes" id="UP001276150">
    <property type="component" value="Unassembled WGS sequence"/>
</dbReference>